<evidence type="ECO:0000256" key="1">
    <source>
        <dbReference type="SAM" id="SignalP"/>
    </source>
</evidence>
<dbReference type="Pfam" id="PF01547">
    <property type="entry name" value="SBP_bac_1"/>
    <property type="match status" value="1"/>
</dbReference>
<dbReference type="InterPro" id="IPR006059">
    <property type="entry name" value="SBP"/>
</dbReference>
<dbReference type="SUPFAM" id="SSF53850">
    <property type="entry name" value="Periplasmic binding protein-like II"/>
    <property type="match status" value="1"/>
</dbReference>
<reference evidence="2 3" key="1">
    <citation type="submission" date="2017-10" db="EMBL/GenBank/DDBJ databases">
        <title>Sequencing the genomes of 1000 actinobacteria strains.</title>
        <authorList>
            <person name="Klenk H.-P."/>
        </authorList>
    </citation>
    <scope>NUCLEOTIDE SEQUENCE [LARGE SCALE GENOMIC DNA]</scope>
    <source>
        <strain evidence="2 3">DSM 21838</strain>
    </source>
</reference>
<dbReference type="InterPro" id="IPR006311">
    <property type="entry name" value="TAT_signal"/>
</dbReference>
<evidence type="ECO:0000313" key="2">
    <source>
        <dbReference type="EMBL" id="PFG38655.1"/>
    </source>
</evidence>
<dbReference type="Gene3D" id="3.40.190.10">
    <property type="entry name" value="Periplasmic binding protein-like II"/>
    <property type="match status" value="1"/>
</dbReference>
<dbReference type="EMBL" id="PDJI01000004">
    <property type="protein sequence ID" value="PFG38655.1"/>
    <property type="molecule type" value="Genomic_DNA"/>
</dbReference>
<protein>
    <submittedName>
        <fullName evidence="2">Multiple sugar transport system substrate-binding protein</fullName>
    </submittedName>
</protein>
<feature type="signal peptide" evidence="1">
    <location>
        <begin position="1"/>
        <end position="25"/>
    </location>
</feature>
<dbReference type="PROSITE" id="PS51257">
    <property type="entry name" value="PROKAR_LIPOPROTEIN"/>
    <property type="match status" value="1"/>
</dbReference>
<proteinExistence type="predicted"/>
<dbReference type="AlphaFoldDB" id="A0A2A9EK74"/>
<keyword evidence="2" id="KW-0762">Sugar transport</keyword>
<dbReference type="Proteomes" id="UP000222106">
    <property type="component" value="Unassembled WGS sequence"/>
</dbReference>
<sequence>MSDLRISRRGVLALAAAAGAGAVLSACGSPTPLTDTGPAPAAGGYSGRPVTIEYWNGFTGGDGPAMRKLVEDFNASQELITVRMNVVQWAQYYQRVIAAVHAGQGPDVGAMHVEQLATQAARRAISPLDDVVAELGLTEQQYPEQVWQAGTYQDRRYGIPLDVHSLGTYANTDLLARAGLDAVPATGQEYEAALQALLDAGVPTPFWMPNRWPAHLMFLSLLWQFGGEPYAEDGSAATFDSDAGVQALRWMTSQIEKGFSPPDVAVDSQYTAFKNGEGAFTWDGIWQINDLDTTAPDLPWRLGRVPTVGTQSAVWANSHQLVMFRTRRPDDDKLLASKEFLNYLIKNSAAWADAGMIPARTDAREEKGFAERPQAAVAEMIPDMRFLPAIAGVGEVQSQTLETAVADAVLGRQDPQAALSAAAARASALMKENLRKFERGNP</sequence>
<feature type="chain" id="PRO_5012902439" evidence="1">
    <location>
        <begin position="26"/>
        <end position="442"/>
    </location>
</feature>
<name>A0A2A9EK74_9MICO</name>
<comment type="caution">
    <text evidence="2">The sequence shown here is derived from an EMBL/GenBank/DDBJ whole genome shotgun (WGS) entry which is preliminary data.</text>
</comment>
<keyword evidence="1" id="KW-0732">Signal</keyword>
<dbReference type="InterPro" id="IPR050490">
    <property type="entry name" value="Bact_solute-bd_prot1"/>
</dbReference>
<dbReference type="OrthoDB" id="9780991at2"/>
<dbReference type="NCBIfam" id="TIGR01409">
    <property type="entry name" value="TAT_signal_seq"/>
    <property type="match status" value="1"/>
</dbReference>
<gene>
    <name evidence="2" type="ORF">ATJ97_1141</name>
</gene>
<organism evidence="2 3">
    <name type="scientific">Georgenia soli</name>
    <dbReference type="NCBI Taxonomy" id="638953"/>
    <lineage>
        <taxon>Bacteria</taxon>
        <taxon>Bacillati</taxon>
        <taxon>Actinomycetota</taxon>
        <taxon>Actinomycetes</taxon>
        <taxon>Micrococcales</taxon>
        <taxon>Bogoriellaceae</taxon>
        <taxon>Georgenia</taxon>
    </lineage>
</organism>
<dbReference type="PANTHER" id="PTHR43649:SF14">
    <property type="entry name" value="BLR3389 PROTEIN"/>
    <property type="match status" value="1"/>
</dbReference>
<keyword evidence="3" id="KW-1185">Reference proteome</keyword>
<dbReference type="PANTHER" id="PTHR43649">
    <property type="entry name" value="ARABINOSE-BINDING PROTEIN-RELATED"/>
    <property type="match status" value="1"/>
</dbReference>
<dbReference type="RefSeq" id="WP_098482883.1">
    <property type="nucleotide sequence ID" value="NZ_PDJI01000004.1"/>
</dbReference>
<dbReference type="PROSITE" id="PS51318">
    <property type="entry name" value="TAT"/>
    <property type="match status" value="1"/>
</dbReference>
<accession>A0A2A9EK74</accession>
<keyword evidence="2" id="KW-0813">Transport</keyword>
<dbReference type="InterPro" id="IPR019546">
    <property type="entry name" value="TAT_signal_bac_arc"/>
</dbReference>
<dbReference type="CDD" id="cd14748">
    <property type="entry name" value="PBP2_UgpB"/>
    <property type="match status" value="1"/>
</dbReference>
<evidence type="ECO:0000313" key="3">
    <source>
        <dbReference type="Proteomes" id="UP000222106"/>
    </source>
</evidence>